<evidence type="ECO:0000259" key="9">
    <source>
        <dbReference type="PROSITE" id="PS51643"/>
    </source>
</evidence>
<protein>
    <submittedName>
        <fullName evidence="10">CRISPR-associated endonuclease/helicase Cas3</fullName>
    </submittedName>
</protein>
<dbReference type="NCBIfam" id="TIGR02562">
    <property type="entry name" value="cas3_yersinia"/>
    <property type="match status" value="1"/>
</dbReference>
<comment type="similarity">
    <text evidence="1">In the N-terminal section; belongs to the CRISPR-associated nuclease Cas3-HD family.</text>
</comment>
<dbReference type="Proteomes" id="UP000226420">
    <property type="component" value="Unassembled WGS sequence"/>
</dbReference>
<keyword evidence="4" id="KW-0547">Nucleotide-binding</keyword>
<evidence type="ECO:0000256" key="4">
    <source>
        <dbReference type="ARBA" id="ARBA00022741"/>
    </source>
</evidence>
<evidence type="ECO:0000313" key="10">
    <source>
        <dbReference type="EMBL" id="SFC42368.1"/>
    </source>
</evidence>
<dbReference type="InterPro" id="IPR013395">
    <property type="entry name" value="CRISPR-assoc_Cas3_yers"/>
</dbReference>
<dbReference type="Pfam" id="PF22590">
    <property type="entry name" value="Cas3-like_C_2"/>
    <property type="match status" value="1"/>
</dbReference>
<keyword evidence="7" id="KW-0067">ATP-binding</keyword>
<keyword evidence="5" id="KW-0378">Hydrolase</keyword>
<evidence type="ECO:0000256" key="2">
    <source>
        <dbReference type="ARBA" id="ARBA00009046"/>
    </source>
</evidence>
<dbReference type="InterPro" id="IPR054712">
    <property type="entry name" value="Cas3-like_dom"/>
</dbReference>
<comment type="similarity">
    <text evidence="2">In the central section; belongs to the CRISPR-associated helicase Cas3 family.</text>
</comment>
<evidence type="ECO:0000256" key="3">
    <source>
        <dbReference type="ARBA" id="ARBA00022723"/>
    </source>
</evidence>
<dbReference type="GO" id="GO:0016787">
    <property type="term" value="F:hydrolase activity"/>
    <property type="evidence" value="ECO:0007669"/>
    <property type="project" value="UniProtKB-KW"/>
</dbReference>
<evidence type="ECO:0000256" key="7">
    <source>
        <dbReference type="ARBA" id="ARBA00022840"/>
    </source>
</evidence>
<evidence type="ECO:0000256" key="8">
    <source>
        <dbReference type="ARBA" id="ARBA00023118"/>
    </source>
</evidence>
<dbReference type="PROSITE" id="PS51643">
    <property type="entry name" value="HD_CAS3"/>
    <property type="match status" value="1"/>
</dbReference>
<sequence>MDDFSPSDLKIILHSPKANLYGLEHLLRKTGEDSWQFAQSLQILTVLAALFHDVGKSSVGFQNKLKGIDSGLKGDPFRHEWVSMRIFQAIVGKAETDEQWLTFLKDFNQFEQDYPQWQQDIFKDGIDNDDKQDARYYAWQSLPPLARAVGWLITSHHRMPFYADGEENSERSIDEAFFKHLSPVNGWVQNRYEPVAKEYIQSFWTFESMVTESHSWRKSIARWADKALSDRYLAQQNNFSFFDPLLMHLSRMSLMVGDHTYSGLPRHRQYGDKDFSLYANTEKRDEKASQVKMRQRLDEHLLGVARQSEQFSQLLPKIADNLPSIADHKAFKKRTADPRFSWQNQAYELACQLRTKSERGGFFGINIASTGCGKTLGNGRIMYGLSDPDKGARFTMALGLRVLTLQTGREYRQRMSLTKEDLAILVGGQAVIDVFNLRHDDKEKRMVLNDETEHHQAQINHYGIGSESAQDFQDDYVYFDSPIEDHHLGSVLRDEKAKKLLYAPIVTCTIDHLVGATETARGGKFIVPMLRLLSSDLILDEPDDFNLEDLPALTRLVNMAGMLGSRILLSSATLPPDMLAGLFEAYQAGRMIWNRHHAIQASPVVCAWFDETEVKSVDCVDKAQFTQENTQFVANRVIRLNQSPILRQGAILPLSVKPKKSLEFNQLAQDLLQGIQRLHSDHQQTCPQTGKRVSFGLIRLSNISPLVELAQALYQSDGLADADIRLCVYHARQLFALRSDLENQLDQILHRKEQQNIFRHPAVASVLAESASPNVIFIVLATPVAEVGRDHDYDWAIVEPSSMRSIIQLAGRIQRHRQEPVSTPNMLMMSTNIRALQQGKDLGAGHIPVFCLPGFESTSNKLSGPELILRSHNSADILLTALDNINSVSRISKPKPQIPLIALEHAAIARVMNKPDGKLNLVNAWWRPSPNSVVQSANPYLFHLQKQTPFRKSVRQTHYICLINDEEKFEFRDMKYITQTEQAKFEVDINIVHNHKVTPWLNQQYKTVLEGLADDIGEKDLNKLGIKFGFVDLDERQLSWKFHPLLGFWPK</sequence>
<evidence type="ECO:0000313" key="11">
    <source>
        <dbReference type="Proteomes" id="UP000226420"/>
    </source>
</evidence>
<evidence type="ECO:0000256" key="6">
    <source>
        <dbReference type="ARBA" id="ARBA00022806"/>
    </source>
</evidence>
<name>A0AAJ5BGH3_9GAMM</name>
<gene>
    <name evidence="10" type="ORF">SAMN02745723_102324</name>
</gene>
<dbReference type="InterPro" id="IPR038257">
    <property type="entry name" value="CRISPR-assoc_Cas3_HD_sf"/>
</dbReference>
<keyword evidence="10" id="KW-0540">Nuclease</keyword>
<keyword evidence="8" id="KW-0051">Antiviral defense</keyword>
<keyword evidence="3" id="KW-0479">Metal-binding</keyword>
<evidence type="ECO:0000256" key="1">
    <source>
        <dbReference type="ARBA" id="ARBA00006847"/>
    </source>
</evidence>
<keyword evidence="10" id="KW-0255">Endonuclease</keyword>
<keyword evidence="6" id="KW-0347">Helicase</keyword>
<dbReference type="SUPFAM" id="SSF52540">
    <property type="entry name" value="P-loop containing nucleoside triphosphate hydrolases"/>
    <property type="match status" value="1"/>
</dbReference>
<organism evidence="10 11">
    <name type="scientific">Pragia fontium DSM 5563 = ATCC 49100</name>
    <dbReference type="NCBI Taxonomy" id="1122977"/>
    <lineage>
        <taxon>Bacteria</taxon>
        <taxon>Pseudomonadati</taxon>
        <taxon>Pseudomonadota</taxon>
        <taxon>Gammaproteobacteria</taxon>
        <taxon>Enterobacterales</taxon>
        <taxon>Budviciaceae</taxon>
        <taxon>Pragia</taxon>
    </lineage>
</organism>
<dbReference type="GO" id="GO:0005524">
    <property type="term" value="F:ATP binding"/>
    <property type="evidence" value="ECO:0007669"/>
    <property type="project" value="UniProtKB-KW"/>
</dbReference>
<dbReference type="GO" id="GO:0004386">
    <property type="term" value="F:helicase activity"/>
    <property type="evidence" value="ECO:0007669"/>
    <property type="project" value="UniProtKB-KW"/>
</dbReference>
<dbReference type="GO" id="GO:0051607">
    <property type="term" value="P:defense response to virus"/>
    <property type="evidence" value="ECO:0007669"/>
    <property type="project" value="UniProtKB-KW"/>
</dbReference>
<dbReference type="InterPro" id="IPR006483">
    <property type="entry name" value="CRISPR-assoc_Cas3_HD"/>
</dbReference>
<dbReference type="InterPro" id="IPR027417">
    <property type="entry name" value="P-loop_NTPase"/>
</dbReference>
<evidence type="ECO:0000256" key="5">
    <source>
        <dbReference type="ARBA" id="ARBA00022801"/>
    </source>
</evidence>
<dbReference type="RefSeq" id="WP_083399632.1">
    <property type="nucleotide sequence ID" value="NZ_FOLW01000002.1"/>
</dbReference>
<feature type="domain" description="HD Cas3-type" evidence="9">
    <location>
        <begin position="31"/>
        <end position="260"/>
    </location>
</feature>
<accession>A0AAJ5BGH3</accession>
<reference evidence="10 11" key="1">
    <citation type="submission" date="2016-10" db="EMBL/GenBank/DDBJ databases">
        <authorList>
            <person name="Varghese N."/>
            <person name="Submissions S."/>
        </authorList>
    </citation>
    <scope>NUCLEOTIDE SEQUENCE [LARGE SCALE GENOMIC DNA]</scope>
    <source>
        <strain evidence="10 11">DSM 5563</strain>
    </source>
</reference>
<dbReference type="AlphaFoldDB" id="A0AAJ5BGH3"/>
<dbReference type="GO" id="GO:0046872">
    <property type="term" value="F:metal ion binding"/>
    <property type="evidence" value="ECO:0007669"/>
    <property type="project" value="UniProtKB-KW"/>
</dbReference>
<dbReference type="Gene3D" id="1.10.3210.30">
    <property type="match status" value="1"/>
</dbReference>
<proteinExistence type="inferred from homology"/>
<dbReference type="GO" id="GO:0004519">
    <property type="term" value="F:endonuclease activity"/>
    <property type="evidence" value="ECO:0007669"/>
    <property type="project" value="UniProtKB-KW"/>
</dbReference>
<comment type="caution">
    <text evidence="10">The sequence shown here is derived from an EMBL/GenBank/DDBJ whole genome shotgun (WGS) entry which is preliminary data.</text>
</comment>
<dbReference type="EMBL" id="FOLW01000002">
    <property type="protein sequence ID" value="SFC42368.1"/>
    <property type="molecule type" value="Genomic_DNA"/>
</dbReference>